<dbReference type="GO" id="GO:0030527">
    <property type="term" value="F:structural constituent of chromatin"/>
    <property type="evidence" value="ECO:0007669"/>
    <property type="project" value="InterPro"/>
</dbReference>
<evidence type="ECO:0000313" key="5">
    <source>
        <dbReference type="Proteomes" id="UP000623467"/>
    </source>
</evidence>
<protein>
    <submittedName>
        <fullName evidence="4">Uncharacterized protein</fullName>
    </submittedName>
</protein>
<dbReference type="EMBL" id="JACAZH010000001">
    <property type="protein sequence ID" value="KAF7378230.1"/>
    <property type="molecule type" value="Genomic_DNA"/>
</dbReference>
<reference evidence="4" key="1">
    <citation type="submission" date="2020-05" db="EMBL/GenBank/DDBJ databases">
        <title>Mycena genomes resolve the evolution of fungal bioluminescence.</title>
        <authorList>
            <person name="Tsai I.J."/>
        </authorList>
    </citation>
    <scope>NUCLEOTIDE SEQUENCE</scope>
    <source>
        <strain evidence="4">160909Yilan</strain>
    </source>
</reference>
<comment type="caution">
    <text evidence="4">The sequence shown here is derived from an EMBL/GenBank/DDBJ whole genome shotgun (WGS) entry which is preliminary data.</text>
</comment>
<keyword evidence="3" id="KW-0544">Nucleosome core</keyword>
<name>A0A8H6ZMK7_9AGAR</name>
<organism evidence="4 5">
    <name type="scientific">Mycena sanguinolenta</name>
    <dbReference type="NCBI Taxonomy" id="230812"/>
    <lineage>
        <taxon>Eukaryota</taxon>
        <taxon>Fungi</taxon>
        <taxon>Dikarya</taxon>
        <taxon>Basidiomycota</taxon>
        <taxon>Agaricomycotina</taxon>
        <taxon>Agaricomycetes</taxon>
        <taxon>Agaricomycetidae</taxon>
        <taxon>Agaricales</taxon>
        <taxon>Marasmiineae</taxon>
        <taxon>Mycenaceae</taxon>
        <taxon>Mycena</taxon>
    </lineage>
</organism>
<keyword evidence="5" id="KW-1185">Reference proteome</keyword>
<dbReference type="GO" id="GO:0003677">
    <property type="term" value="F:DNA binding"/>
    <property type="evidence" value="ECO:0007669"/>
    <property type="project" value="InterPro"/>
</dbReference>
<gene>
    <name evidence="4" type="ORF">MSAN_00247900</name>
</gene>
<comment type="subcellular location">
    <subcellularLocation>
        <location evidence="1">Chromosome</location>
    </subcellularLocation>
</comment>
<keyword evidence="3" id="KW-0238">DNA-binding</keyword>
<dbReference type="PRINTS" id="PR00622">
    <property type="entry name" value="HISTONEH3"/>
</dbReference>
<sequence>MARTKQTARKSNGGSAPKYDLAAAEAAAQAQVVVPAPPTKRQKIAPYFDLPPASDKNNGMVLWMRGRWHAYQKSTTSSCFIAQNVGSLGLRRFPPGKKAVIPKQTALAPYQGFWKHGRPLGVVRYLGNQSLRGQWPIIDTARTVIISIHLEGGRHRRESPQQLKLCELVFNLHDTKKRNAFHRKIQGCVADLEEFKPETVLIFVTTHSTPDTGDLWIEPKGLAASPVHQVLPILIPSRLQAEVSAFVKTAKIQYAIGFTVEHFLPAAANTFLQDTVHAFFIARYGKSFARILASHCELGIHTDILMYFEDGDVFRYSWHHSGRHPFGQSVPHQCPKCFVVSSLRVSLDEESRVVLRCPVKTCDYVKTIDKAVQQIRVEEEPWKKKDTSVRGAWYGDWVSFKNGRGFKAPTFGDKEVAA</sequence>
<evidence type="ECO:0000256" key="2">
    <source>
        <dbReference type="ARBA" id="ARBA00022454"/>
    </source>
</evidence>
<evidence type="ECO:0000256" key="1">
    <source>
        <dbReference type="ARBA" id="ARBA00004286"/>
    </source>
</evidence>
<keyword evidence="2" id="KW-0158">Chromosome</keyword>
<evidence type="ECO:0000256" key="3">
    <source>
        <dbReference type="ARBA" id="ARBA00023269"/>
    </source>
</evidence>
<dbReference type="AlphaFoldDB" id="A0A8H6ZMK7"/>
<dbReference type="InterPro" id="IPR000164">
    <property type="entry name" value="Histone_H3/CENP-A"/>
</dbReference>
<accession>A0A8H6ZMK7</accession>
<proteinExistence type="predicted"/>
<dbReference type="Proteomes" id="UP000623467">
    <property type="component" value="Unassembled WGS sequence"/>
</dbReference>
<dbReference type="OrthoDB" id="3067692at2759"/>
<evidence type="ECO:0000313" key="4">
    <source>
        <dbReference type="EMBL" id="KAF7378230.1"/>
    </source>
</evidence>
<dbReference type="GO" id="GO:0000786">
    <property type="term" value="C:nucleosome"/>
    <property type="evidence" value="ECO:0007669"/>
    <property type="project" value="UniProtKB-KW"/>
</dbReference>